<evidence type="ECO:0000256" key="1">
    <source>
        <dbReference type="ARBA" id="ARBA00004479"/>
    </source>
</evidence>
<name>A0A8J1UDA9_OWEFU</name>
<evidence type="ECO:0000256" key="3">
    <source>
        <dbReference type="ARBA" id="ARBA00022614"/>
    </source>
</evidence>
<dbReference type="SMART" id="SM00369">
    <property type="entry name" value="LRR_TYP"/>
    <property type="match status" value="4"/>
</dbReference>
<dbReference type="InterPro" id="IPR032675">
    <property type="entry name" value="LRR_dom_sf"/>
</dbReference>
<dbReference type="InterPro" id="IPR003591">
    <property type="entry name" value="Leu-rich_rpt_typical-subtyp"/>
</dbReference>
<sequence>MRGGCFSLCLTDNTLSVSFRLISVSLLMLLINEVFSAGKQEQRCFLKDATMICRQGDINATSLPNYVPLNVSFLEVCASRDVVFSDVRVLKVSALGLPEIRLGDFHNFPGLFELDLSENKISIINDRAFRGLYNLRKLNLSGNNIDVLTDMTFRGLHQLTFLDISRNNLERIETGVFDSLVNMSVLNASNNIINQLTDKVFSRSSSISTLDLSYNELPPIIWRHLSLLLSLERLYITGNYINCNCLSTEKQWQFDNTNYPKGINLKNSSEDMIPIAQKTTGCGSFSSENIGFEVICNSWKRMAENMYRTISNNNTHKRRTLITMPKIQGRNDSNSNTKAVSSFSNTNFHYSDEITSPEYNPMMGIGTACVLSGMLLLFLLCLLYDSLKRRFYKYRHKKRLKKELKNKVINSTGVTIIASDYDNLDSVSVLDFSIPENTITPKIRCNGKYKHHYSDLVLYEKCPSKPPEEMKVTTLF</sequence>
<comment type="caution">
    <text evidence="11">The sequence shown here is derived from an EMBL/GenBank/DDBJ whole genome shotgun (WGS) entry which is preliminary data.</text>
</comment>
<keyword evidence="9" id="KW-0325">Glycoprotein</keyword>
<dbReference type="GO" id="GO:0016020">
    <property type="term" value="C:membrane"/>
    <property type="evidence" value="ECO:0007669"/>
    <property type="project" value="UniProtKB-SubCell"/>
</dbReference>
<evidence type="ECO:0000256" key="4">
    <source>
        <dbReference type="ARBA" id="ARBA00022692"/>
    </source>
</evidence>
<dbReference type="InterPro" id="IPR001611">
    <property type="entry name" value="Leu-rich_rpt"/>
</dbReference>
<keyword evidence="6" id="KW-0130">Cell adhesion</keyword>
<gene>
    <name evidence="11" type="ORF">OFUS_LOCUS7905</name>
</gene>
<keyword evidence="8" id="KW-0472">Membrane</keyword>
<dbReference type="AlphaFoldDB" id="A0A8J1UDA9"/>
<reference evidence="11" key="1">
    <citation type="submission" date="2022-03" db="EMBL/GenBank/DDBJ databases">
        <authorList>
            <person name="Martin C."/>
        </authorList>
    </citation>
    <scope>NUCLEOTIDE SEQUENCE</scope>
</reference>
<evidence type="ECO:0000256" key="2">
    <source>
        <dbReference type="ARBA" id="ARBA00005670"/>
    </source>
</evidence>
<proteinExistence type="inferred from homology"/>
<keyword evidence="3" id="KW-0433">Leucine-rich repeat</keyword>
<evidence type="ECO:0000313" key="11">
    <source>
        <dbReference type="EMBL" id="CAH1781314.1"/>
    </source>
</evidence>
<dbReference type="InterPro" id="IPR031283">
    <property type="entry name" value="AMIGO"/>
</dbReference>
<evidence type="ECO:0000313" key="12">
    <source>
        <dbReference type="Proteomes" id="UP000749559"/>
    </source>
</evidence>
<keyword evidence="4" id="KW-0812">Transmembrane</keyword>
<keyword evidence="5" id="KW-0677">Repeat</keyword>
<dbReference type="PANTHER" id="PTHR24368">
    <property type="entry name" value="AMPHOTERIN-INDUCED PROTEIN"/>
    <property type="match status" value="1"/>
</dbReference>
<evidence type="ECO:0000256" key="5">
    <source>
        <dbReference type="ARBA" id="ARBA00022737"/>
    </source>
</evidence>
<dbReference type="Pfam" id="PF13855">
    <property type="entry name" value="LRR_8"/>
    <property type="match status" value="1"/>
</dbReference>
<dbReference type="SUPFAM" id="SSF52058">
    <property type="entry name" value="L domain-like"/>
    <property type="match status" value="1"/>
</dbReference>
<keyword evidence="7" id="KW-1133">Transmembrane helix</keyword>
<dbReference type="EMBL" id="CAIIXF020000004">
    <property type="protein sequence ID" value="CAH1781314.1"/>
    <property type="molecule type" value="Genomic_DNA"/>
</dbReference>
<comment type="subcellular location">
    <subcellularLocation>
        <location evidence="1">Membrane</location>
        <topology evidence="1">Single-pass type I membrane protein</topology>
    </subcellularLocation>
</comment>
<dbReference type="PANTHER" id="PTHR24368:SF210">
    <property type="entry name" value="SURFACE ANTIGEN BSPA-LIKE"/>
    <property type="match status" value="1"/>
</dbReference>
<comment type="similarity">
    <text evidence="2">Belongs to the immunoglobulin superfamily. AMIGO family.</text>
</comment>
<evidence type="ECO:0000256" key="10">
    <source>
        <dbReference type="ARBA" id="ARBA00023319"/>
    </source>
</evidence>
<protein>
    <submittedName>
        <fullName evidence="11">Uncharacterized protein</fullName>
    </submittedName>
</protein>
<dbReference type="OrthoDB" id="6288481at2759"/>
<dbReference type="PROSITE" id="PS51450">
    <property type="entry name" value="LRR"/>
    <property type="match status" value="1"/>
</dbReference>
<keyword evidence="12" id="KW-1185">Reference proteome</keyword>
<dbReference type="GO" id="GO:0007155">
    <property type="term" value="P:cell adhesion"/>
    <property type="evidence" value="ECO:0007669"/>
    <property type="project" value="UniProtKB-KW"/>
</dbReference>
<evidence type="ECO:0000256" key="9">
    <source>
        <dbReference type="ARBA" id="ARBA00023180"/>
    </source>
</evidence>
<evidence type="ECO:0000256" key="6">
    <source>
        <dbReference type="ARBA" id="ARBA00022889"/>
    </source>
</evidence>
<evidence type="ECO:0000256" key="7">
    <source>
        <dbReference type="ARBA" id="ARBA00022989"/>
    </source>
</evidence>
<dbReference type="Gene3D" id="3.80.10.10">
    <property type="entry name" value="Ribonuclease Inhibitor"/>
    <property type="match status" value="1"/>
</dbReference>
<dbReference type="Proteomes" id="UP000749559">
    <property type="component" value="Unassembled WGS sequence"/>
</dbReference>
<accession>A0A8J1UDA9</accession>
<organism evidence="11 12">
    <name type="scientific">Owenia fusiformis</name>
    <name type="common">Polychaete worm</name>
    <dbReference type="NCBI Taxonomy" id="6347"/>
    <lineage>
        <taxon>Eukaryota</taxon>
        <taxon>Metazoa</taxon>
        <taxon>Spiralia</taxon>
        <taxon>Lophotrochozoa</taxon>
        <taxon>Annelida</taxon>
        <taxon>Polychaeta</taxon>
        <taxon>Sedentaria</taxon>
        <taxon>Canalipalpata</taxon>
        <taxon>Sabellida</taxon>
        <taxon>Oweniida</taxon>
        <taxon>Oweniidae</taxon>
        <taxon>Owenia</taxon>
    </lineage>
</organism>
<evidence type="ECO:0000256" key="8">
    <source>
        <dbReference type="ARBA" id="ARBA00023136"/>
    </source>
</evidence>
<keyword evidence="10" id="KW-0393">Immunoglobulin domain</keyword>